<evidence type="ECO:0000256" key="6">
    <source>
        <dbReference type="SAM" id="Phobius"/>
    </source>
</evidence>
<feature type="transmembrane region" description="Helical" evidence="6">
    <location>
        <begin position="155"/>
        <end position="175"/>
    </location>
</feature>
<evidence type="ECO:0000256" key="5">
    <source>
        <dbReference type="ARBA" id="ARBA00023136"/>
    </source>
</evidence>
<feature type="transmembrane region" description="Helical" evidence="6">
    <location>
        <begin position="425"/>
        <end position="444"/>
    </location>
</feature>
<comment type="subcellular location">
    <subcellularLocation>
        <location evidence="1">Endomembrane system</location>
        <topology evidence="1">Multi-pass membrane protein</topology>
    </subcellularLocation>
</comment>
<dbReference type="Pfam" id="PF11700">
    <property type="entry name" value="ATG22"/>
    <property type="match status" value="1"/>
</dbReference>
<feature type="transmembrane region" description="Helical" evidence="6">
    <location>
        <begin position="89"/>
        <end position="108"/>
    </location>
</feature>
<keyword evidence="4 6" id="KW-1133">Transmembrane helix</keyword>
<dbReference type="SUPFAM" id="SSF103473">
    <property type="entry name" value="MFS general substrate transporter"/>
    <property type="match status" value="1"/>
</dbReference>
<evidence type="ECO:0000313" key="8">
    <source>
        <dbReference type="Proteomes" id="UP000218023"/>
    </source>
</evidence>
<feature type="transmembrane region" description="Helical" evidence="6">
    <location>
        <begin position="288"/>
        <end position="309"/>
    </location>
</feature>
<keyword evidence="3 6" id="KW-0812">Transmembrane</keyword>
<gene>
    <name evidence="7" type="ORF">CK240_07295</name>
</gene>
<feature type="transmembrane region" description="Helical" evidence="6">
    <location>
        <begin position="321"/>
        <end position="339"/>
    </location>
</feature>
<dbReference type="Gene3D" id="1.20.1250.20">
    <property type="entry name" value="MFS general substrate transporter like domains"/>
    <property type="match status" value="2"/>
</dbReference>
<dbReference type="RefSeq" id="WP_095639671.1">
    <property type="nucleotide sequence ID" value="NZ_NSJZ01000004.1"/>
</dbReference>
<evidence type="ECO:0000256" key="2">
    <source>
        <dbReference type="ARBA" id="ARBA00022448"/>
    </source>
</evidence>
<evidence type="ECO:0000313" key="7">
    <source>
        <dbReference type="EMBL" id="PAU97843.1"/>
    </source>
</evidence>
<reference evidence="7 8" key="1">
    <citation type="submission" date="2017-09" db="EMBL/GenBank/DDBJ databases">
        <title>Paracoccus alkalisoli sp. nov., isolated from saline alkaline soil.</title>
        <authorList>
            <person name="Dong X."/>
            <person name="Zhang G."/>
        </authorList>
    </citation>
    <scope>NUCLEOTIDE SEQUENCE [LARGE SCALE GENOMIC DNA]</scope>
    <source>
        <strain evidence="7 8">WN007</strain>
    </source>
</reference>
<feature type="transmembrane region" description="Helical" evidence="6">
    <location>
        <begin position="114"/>
        <end position="134"/>
    </location>
</feature>
<dbReference type="GO" id="GO:0012505">
    <property type="term" value="C:endomembrane system"/>
    <property type="evidence" value="ECO:0007669"/>
    <property type="project" value="UniProtKB-SubCell"/>
</dbReference>
<evidence type="ECO:0000256" key="3">
    <source>
        <dbReference type="ARBA" id="ARBA00022692"/>
    </source>
</evidence>
<dbReference type="InterPro" id="IPR050495">
    <property type="entry name" value="ATG22/LtaA_families"/>
</dbReference>
<accession>A0A2A2GLQ1</accession>
<dbReference type="Proteomes" id="UP000218023">
    <property type="component" value="Unassembled WGS sequence"/>
</dbReference>
<feature type="transmembrane region" description="Helical" evidence="6">
    <location>
        <begin position="255"/>
        <end position="276"/>
    </location>
</feature>
<dbReference type="EMBL" id="NSJZ01000004">
    <property type="protein sequence ID" value="PAU97843.1"/>
    <property type="molecule type" value="Genomic_DNA"/>
</dbReference>
<feature type="transmembrane region" description="Helical" evidence="6">
    <location>
        <begin position="397"/>
        <end position="419"/>
    </location>
</feature>
<protein>
    <submittedName>
        <fullName evidence="7">MFS transporter</fullName>
    </submittedName>
</protein>
<feature type="transmembrane region" description="Helical" evidence="6">
    <location>
        <begin position="52"/>
        <end position="77"/>
    </location>
</feature>
<feature type="transmembrane region" description="Helical" evidence="6">
    <location>
        <begin position="203"/>
        <end position="223"/>
    </location>
</feature>
<feature type="transmembrane region" description="Helical" evidence="6">
    <location>
        <begin position="359"/>
        <end position="377"/>
    </location>
</feature>
<keyword evidence="8" id="KW-1185">Reference proteome</keyword>
<proteinExistence type="predicted"/>
<keyword evidence="2" id="KW-0813">Transport</keyword>
<name>A0A2A2GLQ1_9RHOB</name>
<keyword evidence="5 6" id="KW-0472">Membrane</keyword>
<dbReference type="OrthoDB" id="9768783at2"/>
<evidence type="ECO:0000256" key="4">
    <source>
        <dbReference type="ARBA" id="ARBA00022989"/>
    </source>
</evidence>
<sequence length="452" mass="47736">MNRKRIWGWWFFDFASQPYATLLLTFIFSIYFAEVARTRFVLEGMEPAQAGAGAQALWGWGLAASGMAIAVLAPILGAVADTTGRRMPWIWLFSGFYVAGAGGLWFLTPDGGGLVLALACFGLGLIGMEFATIFTNALMPTLGTRDEIGRISGSGFAFGYVGGVLALALMLGFFAESATTGLTLLGRPPALGLDGAAREGTRFVGPFTALWYLLFMIPFFAWVREPRGAARPLRLGAAMRDLGALLRSLRHRRSLAAWLVSSMFSRDALNALYGFGGVYAGTVLGWPVILSGIFGVVSAVSAALICWLGGRADRRWGPRPVIAACTLVLIAVCLLVVGMDRTSIFGVPLAAGSRLPDALFFACGVAIGGAGGVVQAASRTMMVRHTSAEKATGAFGLYALSGKATAFLAPFLIASVTAATGNQRLGISPLIVMFLLSLALLVWVKPEGEPEP</sequence>
<dbReference type="PANTHER" id="PTHR23519:SF1">
    <property type="entry name" value="AUTOPHAGY-RELATED PROTEIN 22"/>
    <property type="match status" value="1"/>
</dbReference>
<dbReference type="AlphaFoldDB" id="A0A2A2GLQ1"/>
<organism evidence="7 8">
    <name type="scientific">Paracoccus salipaludis</name>
    <dbReference type="NCBI Taxonomy" id="2032623"/>
    <lineage>
        <taxon>Bacteria</taxon>
        <taxon>Pseudomonadati</taxon>
        <taxon>Pseudomonadota</taxon>
        <taxon>Alphaproteobacteria</taxon>
        <taxon>Rhodobacterales</taxon>
        <taxon>Paracoccaceae</taxon>
        <taxon>Paracoccus</taxon>
    </lineage>
</organism>
<comment type="caution">
    <text evidence="7">The sequence shown here is derived from an EMBL/GenBank/DDBJ whole genome shotgun (WGS) entry which is preliminary data.</text>
</comment>
<dbReference type="InterPro" id="IPR024671">
    <property type="entry name" value="Atg22-like"/>
</dbReference>
<dbReference type="PANTHER" id="PTHR23519">
    <property type="entry name" value="AUTOPHAGY-RELATED PROTEIN 22"/>
    <property type="match status" value="1"/>
</dbReference>
<feature type="transmembrane region" description="Helical" evidence="6">
    <location>
        <begin position="7"/>
        <end position="32"/>
    </location>
</feature>
<evidence type="ECO:0000256" key="1">
    <source>
        <dbReference type="ARBA" id="ARBA00004127"/>
    </source>
</evidence>
<dbReference type="InterPro" id="IPR036259">
    <property type="entry name" value="MFS_trans_sf"/>
</dbReference>